<proteinExistence type="predicted"/>
<reference evidence="4" key="1">
    <citation type="submission" date="2016-10" db="EMBL/GenBank/DDBJ databases">
        <authorList>
            <person name="Varghese N."/>
            <person name="Submissions S."/>
        </authorList>
    </citation>
    <scope>NUCLEOTIDE SEQUENCE [LARGE SCALE GENOMIC DNA]</scope>
    <source>
        <strain evidence="4">CPCC 202695</strain>
    </source>
</reference>
<dbReference type="EMBL" id="LT629755">
    <property type="protein sequence ID" value="SDT38578.1"/>
    <property type="molecule type" value="Genomic_DNA"/>
</dbReference>
<dbReference type="Pfam" id="PF12697">
    <property type="entry name" value="Abhydrolase_6"/>
    <property type="match status" value="1"/>
</dbReference>
<evidence type="ECO:0000313" key="4">
    <source>
        <dbReference type="Proteomes" id="UP000199482"/>
    </source>
</evidence>
<dbReference type="AlphaFoldDB" id="A0A1H1ZXV4"/>
<dbReference type="GO" id="GO:0016020">
    <property type="term" value="C:membrane"/>
    <property type="evidence" value="ECO:0007669"/>
    <property type="project" value="TreeGrafter"/>
</dbReference>
<dbReference type="InterPro" id="IPR029058">
    <property type="entry name" value="AB_hydrolase_fold"/>
</dbReference>
<dbReference type="OrthoDB" id="7185741at2"/>
<feature type="compositionally biased region" description="Polar residues" evidence="1">
    <location>
        <begin position="42"/>
        <end position="51"/>
    </location>
</feature>
<dbReference type="InterPro" id="IPR000073">
    <property type="entry name" value="AB_hydrolase_1"/>
</dbReference>
<dbReference type="InterPro" id="IPR050266">
    <property type="entry name" value="AB_hydrolase_sf"/>
</dbReference>
<dbReference type="Proteomes" id="UP000199482">
    <property type="component" value="Chromosome I"/>
</dbReference>
<dbReference type="Gene3D" id="3.40.50.1820">
    <property type="entry name" value="alpha/beta hydrolase"/>
    <property type="match status" value="1"/>
</dbReference>
<sequence length="331" mass="35099">MTHRLRAQSKQRNMKRMEARTRCAASVAVVIALLGAGCSAGSDASRTTEPSDASGAWEAPSEPTTYSEQVDIGGRSLHMECWGDAVAGEPTVLLIAGQGPPLSYWAPMARQFAAESHHLCAYDRAGVGSSDPPPESSRTTADQVADLIALLDGARLEEPVVVVAHSRGSLPAVGLVAQAAERVAGIVLVDPHTPRLSTAQRAALPAESPDESPEVAEERRYLDEVMFDPAQDAEHLLLAECDEEIAALLDEPGPIFGELPVIVLESPPLPYLAGLPPEYHEVTLAAISDGHREFAAESTRGIVVAVDDTGHDIHVDRPDVVIDAIREVIAG</sequence>
<gene>
    <name evidence="3" type="ORF">SAMN04489721_3409</name>
</gene>
<evidence type="ECO:0000259" key="2">
    <source>
        <dbReference type="Pfam" id="PF12697"/>
    </source>
</evidence>
<evidence type="ECO:0000256" key="1">
    <source>
        <dbReference type="SAM" id="MobiDB-lite"/>
    </source>
</evidence>
<organism evidence="3 4">
    <name type="scientific">Agromyces flavus</name>
    <dbReference type="NCBI Taxonomy" id="589382"/>
    <lineage>
        <taxon>Bacteria</taxon>
        <taxon>Bacillati</taxon>
        <taxon>Actinomycetota</taxon>
        <taxon>Actinomycetes</taxon>
        <taxon>Micrococcales</taxon>
        <taxon>Microbacteriaceae</taxon>
        <taxon>Agromyces</taxon>
    </lineage>
</organism>
<dbReference type="STRING" id="589382.SAMN04489721_3409"/>
<dbReference type="SUPFAM" id="SSF53474">
    <property type="entry name" value="alpha/beta-Hydrolases"/>
    <property type="match status" value="1"/>
</dbReference>
<dbReference type="GO" id="GO:0003824">
    <property type="term" value="F:catalytic activity"/>
    <property type="evidence" value="ECO:0007669"/>
    <property type="project" value="UniProtKB-ARBA"/>
</dbReference>
<feature type="domain" description="AB hydrolase-1" evidence="2">
    <location>
        <begin position="92"/>
        <end position="324"/>
    </location>
</feature>
<dbReference type="PANTHER" id="PTHR43798:SF33">
    <property type="entry name" value="HYDROLASE, PUTATIVE (AFU_ORTHOLOGUE AFUA_2G14860)-RELATED"/>
    <property type="match status" value="1"/>
</dbReference>
<evidence type="ECO:0000313" key="3">
    <source>
        <dbReference type="EMBL" id="SDT38578.1"/>
    </source>
</evidence>
<name>A0A1H1ZXV4_9MICO</name>
<accession>A0A1H1ZXV4</accession>
<protein>
    <submittedName>
        <fullName evidence="3">Pimeloyl-ACP methyl ester carboxylesterase</fullName>
    </submittedName>
</protein>
<feature type="region of interest" description="Disordered" evidence="1">
    <location>
        <begin position="39"/>
        <end position="66"/>
    </location>
</feature>
<dbReference type="PANTHER" id="PTHR43798">
    <property type="entry name" value="MONOACYLGLYCEROL LIPASE"/>
    <property type="match status" value="1"/>
</dbReference>